<protein>
    <submittedName>
        <fullName evidence="7">YqaE/Pmp3 family membrane protein</fullName>
    </submittedName>
</protein>
<gene>
    <name evidence="7" type="ORF">ACFOEV_05805</name>
</gene>
<feature type="transmembrane region" description="Helical" evidence="6">
    <location>
        <begin position="32"/>
        <end position="55"/>
    </location>
</feature>
<evidence type="ECO:0000256" key="2">
    <source>
        <dbReference type="ARBA" id="ARBA00009530"/>
    </source>
</evidence>
<organism evidence="7 8">
    <name type="scientific">Litchfieldella rifensis</name>
    <dbReference type="NCBI Taxonomy" id="762643"/>
    <lineage>
        <taxon>Bacteria</taxon>
        <taxon>Pseudomonadati</taxon>
        <taxon>Pseudomonadota</taxon>
        <taxon>Gammaproteobacteria</taxon>
        <taxon>Oceanospirillales</taxon>
        <taxon>Halomonadaceae</taxon>
        <taxon>Litchfieldella</taxon>
    </lineage>
</organism>
<keyword evidence="8" id="KW-1185">Reference proteome</keyword>
<comment type="subcellular location">
    <subcellularLocation>
        <location evidence="1">Membrane</location>
    </subcellularLocation>
</comment>
<dbReference type="PANTHER" id="PTHR21659:SF42">
    <property type="entry name" value="UPF0057 MEMBRANE PROTEIN ZK632.10-RELATED"/>
    <property type="match status" value="1"/>
</dbReference>
<evidence type="ECO:0000256" key="3">
    <source>
        <dbReference type="ARBA" id="ARBA00022692"/>
    </source>
</evidence>
<reference evidence="8" key="1">
    <citation type="journal article" date="2019" name="Int. J. Syst. Evol. Microbiol.">
        <title>The Global Catalogue of Microorganisms (GCM) 10K type strain sequencing project: providing services to taxonomists for standard genome sequencing and annotation.</title>
        <authorList>
            <consortium name="The Broad Institute Genomics Platform"/>
            <consortium name="The Broad Institute Genome Sequencing Center for Infectious Disease"/>
            <person name="Wu L."/>
            <person name="Ma J."/>
        </authorList>
    </citation>
    <scope>NUCLEOTIDE SEQUENCE [LARGE SCALE GENOMIC DNA]</scope>
    <source>
        <strain evidence="8">CECT 7698</strain>
    </source>
</reference>
<evidence type="ECO:0000256" key="4">
    <source>
        <dbReference type="ARBA" id="ARBA00022989"/>
    </source>
</evidence>
<evidence type="ECO:0000256" key="6">
    <source>
        <dbReference type="SAM" id="Phobius"/>
    </source>
</evidence>
<dbReference type="InterPro" id="IPR000612">
    <property type="entry name" value="PMP3"/>
</dbReference>
<dbReference type="Proteomes" id="UP001595579">
    <property type="component" value="Unassembled WGS sequence"/>
</dbReference>
<name>A0ABV7LLD3_9GAMM</name>
<comment type="similarity">
    <text evidence="2">Belongs to the UPF0057 (PMP3) family.</text>
</comment>
<sequence length="59" mass="6835">MAARSGRGNPRRRWWVLLLPPVGVYRRTGPGFHFWISVLLTLLGYFPGMVHAAWLTSRR</sequence>
<keyword evidence="5 6" id="KW-0472">Membrane</keyword>
<evidence type="ECO:0000313" key="7">
    <source>
        <dbReference type="EMBL" id="MFC3283125.1"/>
    </source>
</evidence>
<evidence type="ECO:0000256" key="5">
    <source>
        <dbReference type="ARBA" id="ARBA00023136"/>
    </source>
</evidence>
<dbReference type="Pfam" id="PF01679">
    <property type="entry name" value="Pmp3"/>
    <property type="match status" value="1"/>
</dbReference>
<dbReference type="PANTHER" id="PTHR21659">
    <property type="entry name" value="HYDROPHOBIC PROTEIN RCI2 LOW TEMPERATURE AND SALT RESPONSIVE PROTEIN LTI6 -RELATED"/>
    <property type="match status" value="1"/>
</dbReference>
<dbReference type="RefSeq" id="WP_386772260.1">
    <property type="nucleotide sequence ID" value="NZ_JBHRUG010000013.1"/>
</dbReference>
<comment type="caution">
    <text evidence="7">The sequence shown here is derived from an EMBL/GenBank/DDBJ whole genome shotgun (WGS) entry which is preliminary data.</text>
</comment>
<dbReference type="EMBL" id="JBHRUG010000013">
    <property type="protein sequence ID" value="MFC3283125.1"/>
    <property type="molecule type" value="Genomic_DNA"/>
</dbReference>
<accession>A0ABV7LLD3</accession>
<proteinExistence type="inferred from homology"/>
<evidence type="ECO:0000256" key="1">
    <source>
        <dbReference type="ARBA" id="ARBA00004370"/>
    </source>
</evidence>
<keyword evidence="4 6" id="KW-1133">Transmembrane helix</keyword>
<evidence type="ECO:0000313" key="8">
    <source>
        <dbReference type="Proteomes" id="UP001595579"/>
    </source>
</evidence>
<keyword evidence="3 6" id="KW-0812">Transmembrane</keyword>